<protein>
    <submittedName>
        <fullName evidence="1">RIIA-like protein</fullName>
    </submittedName>
</protein>
<evidence type="ECO:0000313" key="2">
    <source>
        <dbReference type="Proteomes" id="UP000031205"/>
    </source>
</evidence>
<organism evidence="1 2">
    <name type="scientific">Dinoroseobacter phage vBDshPR2C</name>
    <dbReference type="NCBI Taxonomy" id="1498169"/>
    <lineage>
        <taxon>Viruses</taxon>
        <taxon>Duplodnaviria</taxon>
        <taxon>Heunggongvirae</taxon>
        <taxon>Uroviricota</taxon>
        <taxon>Caudoviricetes</taxon>
        <taxon>Schitoviridae</taxon>
        <taxon>Rhodovirinae</taxon>
        <taxon>Baltimorevirus</taxon>
        <taxon>Baltimorevirus DFL12</taxon>
    </lineage>
</organism>
<sequence>MQVLNGGDFEQKNVLIGGGETEAFGVTNDPVLMGMLSTGLYQKPMRTMIQETMFNAWDAHRMGNCQDRPIDIYINDTSGLIIRDYGPGIHKKEIHPIYCIYGNSTKRDNDELTGGFGLGSKSPYAYTDSFTVTSHHDGFKGMYVMNRVSEKNNGGPGRSIIFEDVPTEESGLLVTIPLKSESDMERAYEYIKELMYLSGIKANIHFKDEEVETIEADSVAPGQWIVDDENGRGDLYAVYGGVRYELIEDEAYSSEFRFVKKMARLLGTMYIGFKASTLTPLPSREGLNLNEKTVETIKNQLEIMEENFRLMLTPATRVMLNESFKSLKESGVEPKFLIEAWVRVGDRKNLSQVTDVNHPVLSAGQEQCPEGMNQSMWNSICELCYRKTDDIERMLGSEKMDQMKYIIWAKNFPDFKHYRNYIMHRGSPKHELHTPTQIETPKSMQELIEAKKICDDATGLDNDIRVEQSDTWYVVENRRRAGKLSGLNQRQKNVIEQLGGQKALSMPNRQYPDRLWFKKDGKEYTSINLTKTVILAKTLSALKDTSFNYQSMFTANYPTVGNYHNFHRSSFGDHYYRSYDRPVAAIIVHQKKGAYDKALKALEDAGYTVHEADEPQAPVRKAPGYVAQPRAIATYPLYSPAENDWADWDNAVENPTCYITLTEHRIRNGYRSDLPDKQLMAWVYQNTPRFVVIHNKSRVTKKFEKIPTYEQKLHQLVVKILENEQKVETMRLHYLLQKESGLPEKLLALPEIQKFFGVPYLRTKQKETFFQNMKLLHVAKNCRYTDSNTRVLITESLSPYVESDTVSLVRKRMANLDLFNHYQIASHVNRMKPGEIKVFSEKLMRFLRTV</sequence>
<reference evidence="1 2" key="1">
    <citation type="submission" date="2014-05" db="EMBL/GenBank/DDBJ databases">
        <title>Complete Genome Sequence of vBDshPR2C, a New N4-Like Lytic Phage Infecting Dinoroseobacter shibae.</title>
        <authorList>
            <person name="Cai L."/>
            <person name="Zhang R."/>
            <person name="Jiao N."/>
        </authorList>
    </citation>
    <scope>NUCLEOTIDE SEQUENCE [LARGE SCALE GENOMIC DNA]</scope>
</reference>
<dbReference type="Gene3D" id="3.30.565.10">
    <property type="entry name" value="Histidine kinase-like ATPase, C-terminal domain"/>
    <property type="match status" value="1"/>
</dbReference>
<dbReference type="InterPro" id="IPR036890">
    <property type="entry name" value="HATPase_C_sf"/>
</dbReference>
<accession>A0A0A7CHP5</accession>
<gene>
    <name evidence="1" type="ORF">vBDshPR2C_41</name>
</gene>
<evidence type="ECO:0000313" key="1">
    <source>
        <dbReference type="EMBL" id="AID16856.1"/>
    </source>
</evidence>
<dbReference type="Proteomes" id="UP000031205">
    <property type="component" value="Segment"/>
</dbReference>
<dbReference type="SUPFAM" id="SSF55874">
    <property type="entry name" value="ATPase domain of HSP90 chaperone/DNA topoisomerase II/histidine kinase"/>
    <property type="match status" value="1"/>
</dbReference>
<name>A0A0A7CHP5_9CAUD</name>
<proteinExistence type="predicted"/>
<dbReference type="EMBL" id="KJ803031">
    <property type="protein sequence ID" value="AID16856.1"/>
    <property type="molecule type" value="Genomic_DNA"/>
</dbReference>